<gene>
    <name evidence="6" type="ORF">SAMN04487820_103425</name>
</gene>
<evidence type="ECO:0000256" key="5">
    <source>
        <dbReference type="SAM" id="Phobius"/>
    </source>
</evidence>
<dbReference type="InterPro" id="IPR047795">
    <property type="entry name" value="Put_SteA-like"/>
</dbReference>
<evidence type="ECO:0000256" key="2">
    <source>
        <dbReference type="ARBA" id="ARBA00022741"/>
    </source>
</evidence>
<name>A0A1G8YHJ6_ACTMZ</name>
<keyword evidence="5" id="KW-0472">Membrane</keyword>
<evidence type="ECO:0000313" key="7">
    <source>
        <dbReference type="Proteomes" id="UP000199213"/>
    </source>
</evidence>
<accession>A0A1G8YHJ6</accession>
<evidence type="ECO:0000256" key="1">
    <source>
        <dbReference type="ARBA" id="ARBA00022679"/>
    </source>
</evidence>
<keyword evidence="4" id="KW-0067">ATP-binding</keyword>
<keyword evidence="5" id="KW-0812">Transmembrane</keyword>
<dbReference type="AlphaFoldDB" id="A0A1G8YHJ6"/>
<dbReference type="GO" id="GO:0005524">
    <property type="term" value="F:ATP binding"/>
    <property type="evidence" value="ECO:0007669"/>
    <property type="project" value="UniProtKB-KW"/>
</dbReference>
<evidence type="ECO:0000313" key="6">
    <source>
        <dbReference type="EMBL" id="SDK01550.1"/>
    </source>
</evidence>
<dbReference type="SUPFAM" id="SSF63999">
    <property type="entry name" value="Thiamin pyrophosphokinase, catalytic domain"/>
    <property type="match status" value="1"/>
</dbReference>
<dbReference type="NCBIfam" id="NF040608">
    <property type="entry name" value="division_SteA"/>
    <property type="match status" value="1"/>
</dbReference>
<dbReference type="InterPro" id="IPR036759">
    <property type="entry name" value="TPK_catalytic_sf"/>
</dbReference>
<organism evidence="6 7">
    <name type="scientific">Actinopolyspora mzabensis</name>
    <dbReference type="NCBI Taxonomy" id="995066"/>
    <lineage>
        <taxon>Bacteria</taxon>
        <taxon>Bacillati</taxon>
        <taxon>Actinomycetota</taxon>
        <taxon>Actinomycetes</taxon>
        <taxon>Actinopolysporales</taxon>
        <taxon>Actinopolysporaceae</taxon>
        <taxon>Actinopolyspora</taxon>
    </lineage>
</organism>
<dbReference type="Proteomes" id="UP000199213">
    <property type="component" value="Unassembled WGS sequence"/>
</dbReference>
<dbReference type="EMBL" id="FNFM01000003">
    <property type="protein sequence ID" value="SDK01550.1"/>
    <property type="molecule type" value="Genomic_DNA"/>
</dbReference>
<proteinExistence type="predicted"/>
<protein>
    <submittedName>
        <fullName evidence="6">Uncharacterized membrane-anchored protein</fullName>
    </submittedName>
</protein>
<keyword evidence="2" id="KW-0547">Nucleotide-binding</keyword>
<evidence type="ECO:0000256" key="4">
    <source>
        <dbReference type="ARBA" id="ARBA00022840"/>
    </source>
</evidence>
<dbReference type="GO" id="GO:0004788">
    <property type="term" value="F:thiamine diphosphokinase activity"/>
    <property type="evidence" value="ECO:0007669"/>
    <property type="project" value="InterPro"/>
</dbReference>
<dbReference type="GO" id="GO:0009229">
    <property type="term" value="P:thiamine diphosphate biosynthetic process"/>
    <property type="evidence" value="ECO:0007669"/>
    <property type="project" value="InterPro"/>
</dbReference>
<dbReference type="GO" id="GO:0016301">
    <property type="term" value="F:kinase activity"/>
    <property type="evidence" value="ECO:0007669"/>
    <property type="project" value="UniProtKB-KW"/>
</dbReference>
<sequence>MRLSGLLGSRQETLPGIIGTARVQRRIGELPPRISPRDIVVLDEPDLDRHVAESLVAHEVAAVVNAGPAISGKYPNLGPEVLLAAGILLLDNAGPEALERIRDGATLRLHNGEVYLVGKRGEEELLLHASEQDTESVAARMGEAKSAMSAQLEAFSANTVEFLRNERMLVLDGIGVPDVGVAMSGRHVLVVAPGRGYTEELKRLRRYVREYHPVLLGVGTAADTLCAAGLSPDVIVGDPTALDVRTLKVADEIVIPADTGGHAPGIERIQELGLGAVTFPASGNAEDLALLLADAHGAELVATVGMRATLDEFLDRARVETNPSTFLTRLRLGGKIVHGSAVLELQRNRVSAVAVSLLVLSVVLAMFAVVSTSGMFGPYLTVLGAFGDAVVDFLQGLIT</sequence>
<keyword evidence="3" id="KW-0418">Kinase</keyword>
<dbReference type="OrthoDB" id="5169996at2"/>
<evidence type="ECO:0000256" key="3">
    <source>
        <dbReference type="ARBA" id="ARBA00022777"/>
    </source>
</evidence>
<keyword evidence="7" id="KW-1185">Reference proteome</keyword>
<reference evidence="7" key="1">
    <citation type="submission" date="2016-10" db="EMBL/GenBank/DDBJ databases">
        <authorList>
            <person name="Varghese N."/>
            <person name="Submissions S."/>
        </authorList>
    </citation>
    <scope>NUCLEOTIDE SEQUENCE [LARGE SCALE GENOMIC DNA]</scope>
    <source>
        <strain evidence="7">DSM 45460</strain>
    </source>
</reference>
<keyword evidence="1" id="KW-0808">Transferase</keyword>
<feature type="transmembrane region" description="Helical" evidence="5">
    <location>
        <begin position="376"/>
        <end position="398"/>
    </location>
</feature>
<keyword evidence="5" id="KW-1133">Transmembrane helix</keyword>
<dbReference type="RefSeq" id="WP_092627178.1">
    <property type="nucleotide sequence ID" value="NZ_FNFM01000003.1"/>
</dbReference>
<feature type="transmembrane region" description="Helical" evidence="5">
    <location>
        <begin position="350"/>
        <end position="370"/>
    </location>
</feature>